<keyword evidence="13" id="KW-1185">Reference proteome</keyword>
<keyword evidence="9 10" id="KW-0119">Carbohydrate metabolism</keyword>
<accession>A0A420EBT6</accession>
<name>A0A420EBT6_9ALTE</name>
<evidence type="ECO:0000313" key="13">
    <source>
        <dbReference type="Proteomes" id="UP000286482"/>
    </source>
</evidence>
<dbReference type="AlphaFoldDB" id="A0A420EBT6"/>
<keyword evidence="5 10" id="KW-0963">Cytoplasm</keyword>
<feature type="binding site" evidence="10">
    <location>
        <begin position="92"/>
        <end position="93"/>
    </location>
    <ligand>
        <name>substrate</name>
    </ligand>
</feature>
<comment type="similarity">
    <text evidence="4 10">Belongs to the SIS family. GmhA subfamily.</text>
</comment>
<protein>
    <recommendedName>
        <fullName evidence="10">Phosphoheptose isomerase</fullName>
        <ecNumber evidence="10">5.3.1.28</ecNumber>
    </recommendedName>
    <alternativeName>
        <fullName evidence="10">Sedoheptulose 7-phosphate isomerase</fullName>
    </alternativeName>
</protein>
<dbReference type="GO" id="GO:0008968">
    <property type="term" value="F:D-sedoheptulose 7-phosphate isomerase activity"/>
    <property type="evidence" value="ECO:0007669"/>
    <property type="project" value="UniProtKB-UniRule"/>
</dbReference>
<dbReference type="Gene3D" id="3.40.50.10490">
    <property type="entry name" value="Glucose-6-phosphate isomerase like protein, domain 1"/>
    <property type="match status" value="1"/>
</dbReference>
<reference evidence="12 13" key="1">
    <citation type="submission" date="2018-09" db="EMBL/GenBank/DDBJ databases">
        <authorList>
            <person name="Wang Z."/>
        </authorList>
    </citation>
    <scope>NUCLEOTIDE SEQUENCE [LARGE SCALE GENOMIC DNA]</scope>
    <source>
        <strain evidence="12 13">ALS 81</strain>
    </source>
</reference>
<dbReference type="PANTHER" id="PTHR30390">
    <property type="entry name" value="SEDOHEPTULOSE 7-PHOSPHATE ISOMERASE / DNAA INITIATOR-ASSOCIATING FACTOR FOR REPLICATION INITIATION"/>
    <property type="match status" value="1"/>
</dbReference>
<evidence type="ECO:0000256" key="8">
    <source>
        <dbReference type="ARBA" id="ARBA00023235"/>
    </source>
</evidence>
<gene>
    <name evidence="10" type="primary">gmhA</name>
    <name evidence="12" type="ORF">DBZ36_12375</name>
</gene>
<dbReference type="InterPro" id="IPR046348">
    <property type="entry name" value="SIS_dom_sf"/>
</dbReference>
<keyword evidence="8 10" id="KW-0413">Isomerase</keyword>
<dbReference type="InterPro" id="IPR004515">
    <property type="entry name" value="Phosphoheptose_Isoase"/>
</dbReference>
<dbReference type="NCBIfam" id="NF001628">
    <property type="entry name" value="PRK00414.1"/>
    <property type="match status" value="1"/>
</dbReference>
<comment type="miscellaneous">
    <text evidence="10">The reaction produces a racemic mixture of D-glycero-alpha-D-manno-heptose 7-phosphate and D-glycero-beta-D-manno-heptose 7-phosphate.</text>
</comment>
<evidence type="ECO:0000256" key="4">
    <source>
        <dbReference type="ARBA" id="ARBA00009894"/>
    </source>
</evidence>
<evidence type="ECO:0000256" key="7">
    <source>
        <dbReference type="ARBA" id="ARBA00022833"/>
    </source>
</evidence>
<evidence type="ECO:0000259" key="11">
    <source>
        <dbReference type="PROSITE" id="PS51464"/>
    </source>
</evidence>
<evidence type="ECO:0000313" key="12">
    <source>
        <dbReference type="EMBL" id="RKF18160.1"/>
    </source>
</evidence>
<dbReference type="PROSITE" id="PS51464">
    <property type="entry name" value="SIS"/>
    <property type="match status" value="1"/>
</dbReference>
<evidence type="ECO:0000256" key="6">
    <source>
        <dbReference type="ARBA" id="ARBA00022723"/>
    </source>
</evidence>
<dbReference type="InterPro" id="IPR001347">
    <property type="entry name" value="SIS_dom"/>
</dbReference>
<keyword evidence="7 10" id="KW-0862">Zinc</keyword>
<dbReference type="PANTHER" id="PTHR30390:SF7">
    <property type="entry name" value="PHOSPHOHEPTOSE ISOMERASE"/>
    <property type="match status" value="1"/>
</dbReference>
<dbReference type="GO" id="GO:0005737">
    <property type="term" value="C:cytoplasm"/>
    <property type="evidence" value="ECO:0007669"/>
    <property type="project" value="UniProtKB-SubCell"/>
</dbReference>
<dbReference type="Pfam" id="PF13580">
    <property type="entry name" value="SIS_2"/>
    <property type="match status" value="1"/>
</dbReference>
<dbReference type="GO" id="GO:2001061">
    <property type="term" value="P:D-glycero-D-manno-heptose 7-phosphate biosynthetic process"/>
    <property type="evidence" value="ECO:0007669"/>
    <property type="project" value="UniProtKB-UniPathway"/>
</dbReference>
<feature type="binding site" evidence="10">
    <location>
        <position position="60"/>
    </location>
    <ligand>
        <name>Zn(2+)</name>
        <dbReference type="ChEBI" id="CHEBI:29105"/>
    </ligand>
</feature>
<comment type="subunit">
    <text evidence="10">Homotetramer.</text>
</comment>
<feature type="binding site" evidence="10">
    <location>
        <begin position="118"/>
        <end position="120"/>
    </location>
    <ligand>
        <name>substrate</name>
    </ligand>
</feature>
<dbReference type="GO" id="GO:0008270">
    <property type="term" value="F:zinc ion binding"/>
    <property type="evidence" value="ECO:0007669"/>
    <property type="project" value="UniProtKB-UniRule"/>
</dbReference>
<comment type="caution">
    <text evidence="12">The sequence shown here is derived from an EMBL/GenBank/DDBJ whole genome shotgun (WGS) entry which is preliminary data.</text>
</comment>
<feature type="binding site" evidence="10">
    <location>
        <position position="64"/>
    </location>
    <ligand>
        <name>Zn(2+)</name>
        <dbReference type="ChEBI" id="CHEBI:29105"/>
    </ligand>
</feature>
<comment type="catalytic activity">
    <reaction evidence="1 10">
        <text>2 D-sedoheptulose 7-phosphate = D-glycero-alpha-D-manno-heptose 7-phosphate + D-glycero-beta-D-manno-heptose 7-phosphate</text>
        <dbReference type="Rhea" id="RHEA:27489"/>
        <dbReference type="ChEBI" id="CHEBI:57483"/>
        <dbReference type="ChEBI" id="CHEBI:60203"/>
        <dbReference type="ChEBI" id="CHEBI:60204"/>
        <dbReference type="EC" id="5.3.1.28"/>
    </reaction>
</comment>
<dbReference type="GO" id="GO:0005975">
    <property type="term" value="P:carbohydrate metabolic process"/>
    <property type="evidence" value="ECO:0007669"/>
    <property type="project" value="UniProtKB-UniRule"/>
</dbReference>
<comment type="pathway">
    <text evidence="10">Carbohydrate biosynthesis; D-glycero-D-manno-heptose 7-phosphate biosynthesis; D-glycero-alpha-D-manno-heptose 7-phosphate and D-glycero-beta-D-manno-heptose 7-phosphate from sedoheptulose 7-phosphate: step 1/1.</text>
</comment>
<dbReference type="NCBIfam" id="TIGR00441">
    <property type="entry name" value="gmhA"/>
    <property type="match status" value="1"/>
</dbReference>
<dbReference type="CDD" id="cd05006">
    <property type="entry name" value="SIS_GmhA"/>
    <property type="match status" value="1"/>
</dbReference>
<comment type="subcellular location">
    <subcellularLocation>
        <location evidence="3 10">Cytoplasm</location>
    </subcellularLocation>
</comment>
<comment type="function">
    <text evidence="2 10">Catalyzes the isomerization of sedoheptulose 7-phosphate in D-glycero-D-manno-heptose 7-phosphate.</text>
</comment>
<organism evidence="12 13">
    <name type="scientific">Alginatibacterium sediminis</name>
    <dbReference type="NCBI Taxonomy" id="2164068"/>
    <lineage>
        <taxon>Bacteria</taxon>
        <taxon>Pseudomonadati</taxon>
        <taxon>Pseudomonadota</taxon>
        <taxon>Gammaproteobacteria</taxon>
        <taxon>Alteromonadales</taxon>
        <taxon>Alteromonadaceae</taxon>
        <taxon>Alginatibacterium</taxon>
    </lineage>
</organism>
<feature type="domain" description="SIS" evidence="11">
    <location>
        <begin position="36"/>
        <end position="194"/>
    </location>
</feature>
<dbReference type="GO" id="GO:0097367">
    <property type="term" value="F:carbohydrate derivative binding"/>
    <property type="evidence" value="ECO:0007669"/>
    <property type="project" value="InterPro"/>
</dbReference>
<dbReference type="OrthoDB" id="9810929at2"/>
<dbReference type="InterPro" id="IPR035461">
    <property type="entry name" value="GmhA/DiaA"/>
</dbReference>
<dbReference type="UniPathway" id="UPA00041">
    <property type="reaction ID" value="UER00436"/>
</dbReference>
<sequence>MQSIIKSELQEAAVVLNNFLADKSNLLAIEQAAQTLATSFQAGGKVLACGNGGSHCDAMHFAEELTGRYRENRPAYPAIAISDPSHMSCVSNDFGFDFVFSRYIEGLGQSGDVLFGISTSGNSKNIIKAVEAARKKQMKVVLLTGKDGGQLAGLADVEVRVAHMGYADRVQEVHIKVIHILIQLIEKLMLAQEA</sequence>
<feature type="binding site" evidence="10">
    <location>
        <position position="64"/>
    </location>
    <ligand>
        <name>substrate</name>
    </ligand>
</feature>
<feature type="binding site" evidence="10">
    <location>
        <position position="171"/>
    </location>
    <ligand>
        <name>substrate</name>
    </ligand>
</feature>
<evidence type="ECO:0000256" key="10">
    <source>
        <dbReference type="HAMAP-Rule" id="MF_00067"/>
    </source>
</evidence>
<proteinExistence type="inferred from homology"/>
<evidence type="ECO:0000256" key="1">
    <source>
        <dbReference type="ARBA" id="ARBA00000348"/>
    </source>
</evidence>
<feature type="binding site" evidence="10">
    <location>
        <position position="179"/>
    </location>
    <ligand>
        <name>Zn(2+)</name>
        <dbReference type="ChEBI" id="CHEBI:29105"/>
    </ligand>
</feature>
<comment type="cofactor">
    <cofactor evidence="10">
        <name>Zn(2+)</name>
        <dbReference type="ChEBI" id="CHEBI:29105"/>
    </cofactor>
    <text evidence="10">Binds 1 zinc ion per subunit.</text>
</comment>
<dbReference type="SUPFAM" id="SSF53697">
    <property type="entry name" value="SIS domain"/>
    <property type="match status" value="1"/>
</dbReference>
<dbReference type="Proteomes" id="UP000286482">
    <property type="component" value="Unassembled WGS sequence"/>
</dbReference>
<evidence type="ECO:0000256" key="3">
    <source>
        <dbReference type="ARBA" id="ARBA00004496"/>
    </source>
</evidence>
<dbReference type="InterPro" id="IPR050099">
    <property type="entry name" value="SIS_GmhA/DiaA_subfam"/>
</dbReference>
<feature type="binding site" evidence="10">
    <location>
        <position position="123"/>
    </location>
    <ligand>
        <name>substrate</name>
    </ligand>
</feature>
<keyword evidence="6 10" id="KW-0479">Metal-binding</keyword>
<dbReference type="EC" id="5.3.1.28" evidence="10"/>
<dbReference type="EMBL" id="RAQO01000006">
    <property type="protein sequence ID" value="RKF18160.1"/>
    <property type="molecule type" value="Genomic_DNA"/>
</dbReference>
<evidence type="ECO:0000256" key="5">
    <source>
        <dbReference type="ARBA" id="ARBA00022490"/>
    </source>
</evidence>
<feature type="binding site" evidence="10">
    <location>
        <begin position="51"/>
        <end position="53"/>
    </location>
    <ligand>
        <name>substrate</name>
    </ligand>
</feature>
<dbReference type="HAMAP" id="MF_00067">
    <property type="entry name" value="GmhA"/>
    <property type="match status" value="1"/>
</dbReference>
<evidence type="ECO:0000256" key="2">
    <source>
        <dbReference type="ARBA" id="ARBA00003172"/>
    </source>
</evidence>
<evidence type="ECO:0000256" key="9">
    <source>
        <dbReference type="ARBA" id="ARBA00023277"/>
    </source>
</evidence>
<feature type="binding site" evidence="10">
    <location>
        <position position="171"/>
    </location>
    <ligand>
        <name>Zn(2+)</name>
        <dbReference type="ChEBI" id="CHEBI:29105"/>
    </ligand>
</feature>